<dbReference type="InterPro" id="IPR000905">
    <property type="entry name" value="Gcp-like_dom"/>
</dbReference>
<feature type="domain" description="Gcp-like" evidence="1">
    <location>
        <begin position="39"/>
        <end position="157"/>
    </location>
</feature>
<keyword evidence="2" id="KW-0808">Transferase</keyword>
<dbReference type="EC" id="2.3.1.234" evidence="2"/>
<proteinExistence type="predicted"/>
<dbReference type="GO" id="GO:0061711">
    <property type="term" value="F:tRNA N(6)-L-threonylcarbamoyladenine synthase activity"/>
    <property type="evidence" value="ECO:0007669"/>
    <property type="project" value="UniProtKB-EC"/>
</dbReference>
<evidence type="ECO:0000313" key="2">
    <source>
        <dbReference type="EMBL" id="MDG4476880.1"/>
    </source>
</evidence>
<dbReference type="AlphaFoldDB" id="A0A9X4MIK1"/>
<dbReference type="PANTHER" id="PTHR11735:SF11">
    <property type="entry name" value="TRNA THREONYLCARBAMOYLADENOSINE BIOSYNTHESIS PROTEIN TSAB"/>
    <property type="match status" value="1"/>
</dbReference>
<dbReference type="GO" id="GO:0002949">
    <property type="term" value="P:tRNA threonylcarbamoyladenosine modification"/>
    <property type="evidence" value="ECO:0007669"/>
    <property type="project" value="InterPro"/>
</dbReference>
<keyword evidence="2" id="KW-0012">Acyltransferase</keyword>
<dbReference type="CDD" id="cd24032">
    <property type="entry name" value="ASKHA_NBD_TsaB"/>
    <property type="match status" value="1"/>
</dbReference>
<dbReference type="InterPro" id="IPR022496">
    <property type="entry name" value="T6A_TsaB"/>
</dbReference>
<keyword evidence="3" id="KW-1185">Reference proteome</keyword>
<sequence length="242" mass="25809">MPPSSATPAVILALETATTCGSLALVAEDRCLAEYSLNTATTHSRRLLAGIDWLLAQCELSWPDIAAIAVTLGPGSFTGLRIALSTAKGLCMATEKPLIGVPTLTGIASQFPFSSLPICPVIDARKKEIYTALYRCNRQGFPEITSEAMVIKPERLAEFITTPTLLVGDGLPLYGRMLKDLLGESVCLAPAEICFARAAAIGSVAWHLFRQGSFLNPATAVPIYVRASDAELQFGEKKGPKK</sequence>
<dbReference type="EMBL" id="JAPHEH010000001">
    <property type="protein sequence ID" value="MDG4476880.1"/>
    <property type="molecule type" value="Genomic_DNA"/>
</dbReference>
<dbReference type="Proteomes" id="UP001154240">
    <property type="component" value="Unassembled WGS sequence"/>
</dbReference>
<dbReference type="Pfam" id="PF00814">
    <property type="entry name" value="TsaD"/>
    <property type="match status" value="1"/>
</dbReference>
<comment type="caution">
    <text evidence="2">The sequence shown here is derived from an EMBL/GenBank/DDBJ whole genome shotgun (WGS) entry which is preliminary data.</text>
</comment>
<dbReference type="Gene3D" id="3.30.420.40">
    <property type="match status" value="2"/>
</dbReference>
<reference evidence="2" key="2">
    <citation type="submission" date="2022-10" db="EMBL/GenBank/DDBJ databases">
        <authorList>
            <person name="Aronson H.S."/>
        </authorList>
    </citation>
    <scope>NUCLEOTIDE SEQUENCE</scope>
    <source>
        <strain evidence="2">RS19-109</strain>
    </source>
</reference>
<gene>
    <name evidence="2" type="primary">tsaB</name>
    <name evidence="2" type="ORF">OLX77_12015</name>
</gene>
<reference evidence="2" key="1">
    <citation type="journal article" date="2022" name="bioRxiv">
        <title>Thiovibrio frasassiensisgen. nov., sp. nov., an autotrophic, elemental sulfur disproportionating bacterium isolated from sulfidic karst sediment, and proposal of Thiovibrionaceae fam. nov.</title>
        <authorList>
            <person name="Aronson H."/>
            <person name="Thomas C."/>
            <person name="Bhattacharyya M."/>
            <person name="Eckstein S."/>
            <person name="Jensen S."/>
            <person name="Barco R."/>
            <person name="Macalady J."/>
            <person name="Amend J."/>
        </authorList>
    </citation>
    <scope>NUCLEOTIDE SEQUENCE</scope>
    <source>
        <strain evidence="2">RS19-109</strain>
    </source>
</reference>
<dbReference type="SUPFAM" id="SSF53067">
    <property type="entry name" value="Actin-like ATPase domain"/>
    <property type="match status" value="2"/>
</dbReference>
<dbReference type="InterPro" id="IPR043129">
    <property type="entry name" value="ATPase_NBD"/>
</dbReference>
<name>A0A9X4MIK1_9BACT</name>
<dbReference type="NCBIfam" id="TIGR03725">
    <property type="entry name" value="T6A_YeaZ"/>
    <property type="match status" value="1"/>
</dbReference>
<dbReference type="GO" id="GO:0005829">
    <property type="term" value="C:cytosol"/>
    <property type="evidence" value="ECO:0007669"/>
    <property type="project" value="TreeGrafter"/>
</dbReference>
<accession>A0A9X4MIK1</accession>
<dbReference type="RefSeq" id="WP_307633845.1">
    <property type="nucleotide sequence ID" value="NZ_JAPHEH010000001.1"/>
</dbReference>
<evidence type="ECO:0000313" key="3">
    <source>
        <dbReference type="Proteomes" id="UP001154240"/>
    </source>
</evidence>
<protein>
    <submittedName>
        <fullName evidence="2">tRNA (Adenosine(37)-N6)-threonylcarbamoyltransferase complex dimerization subunit type 1 TsaB</fullName>
        <ecNumber evidence="2">2.3.1.234</ecNumber>
    </submittedName>
</protein>
<evidence type="ECO:0000259" key="1">
    <source>
        <dbReference type="Pfam" id="PF00814"/>
    </source>
</evidence>
<organism evidence="2 3">
    <name type="scientific">Thiovibrio frasassiensis</name>
    <dbReference type="NCBI Taxonomy" id="2984131"/>
    <lineage>
        <taxon>Bacteria</taxon>
        <taxon>Pseudomonadati</taxon>
        <taxon>Thermodesulfobacteriota</taxon>
        <taxon>Desulfobulbia</taxon>
        <taxon>Desulfobulbales</taxon>
        <taxon>Thiovibrionaceae</taxon>
        <taxon>Thiovibrio</taxon>
    </lineage>
</organism>
<dbReference type="PANTHER" id="PTHR11735">
    <property type="entry name" value="TRNA N6-ADENOSINE THREONYLCARBAMOYLTRANSFERASE"/>
    <property type="match status" value="1"/>
</dbReference>